<dbReference type="InterPro" id="IPR051026">
    <property type="entry name" value="PI/PC_transfer"/>
</dbReference>
<dbReference type="AlphaFoldDB" id="A0ABD1RNN6"/>
<evidence type="ECO:0000259" key="8">
    <source>
        <dbReference type="PROSITE" id="PS50191"/>
    </source>
</evidence>
<dbReference type="Gene3D" id="1.10.8.20">
    <property type="entry name" value="N-terminal domain of phosphatidylinositol transfer protein sec14p"/>
    <property type="match status" value="1"/>
</dbReference>
<comment type="subcellular location">
    <subcellularLocation>
        <location evidence="1">Cell membrane</location>
        <topology evidence="1">Peripheral membrane protein</topology>
    </subcellularLocation>
    <subcellularLocation>
        <location evidence="2">Golgi apparatus membrane</location>
        <topology evidence="2">Peripheral membrane protein</topology>
    </subcellularLocation>
</comment>
<name>A0ABD1RNN6_9LAMI</name>
<feature type="domain" description="CRAL-TRIO" evidence="8">
    <location>
        <begin position="186"/>
        <end position="360"/>
    </location>
</feature>
<keyword evidence="10" id="KW-1185">Reference proteome</keyword>
<dbReference type="SUPFAM" id="SSF52087">
    <property type="entry name" value="CRAL/TRIO domain"/>
    <property type="match status" value="1"/>
</dbReference>
<keyword evidence="6" id="KW-0175">Coiled coil</keyword>
<dbReference type="PANTHER" id="PTHR45657:SF50">
    <property type="entry name" value="PHOSPHATIDYLINOSITOL_PHOSPHATIDYLCHOLINE TRANSFER PROTEIN SFH11"/>
    <property type="match status" value="1"/>
</dbReference>
<keyword evidence="3" id="KW-0813">Transport</keyword>
<feature type="coiled-coil region" evidence="6">
    <location>
        <begin position="445"/>
        <end position="479"/>
    </location>
</feature>
<dbReference type="InterPro" id="IPR001251">
    <property type="entry name" value="CRAL-TRIO_dom"/>
</dbReference>
<protein>
    <submittedName>
        <fullName evidence="9">Phosphatidylinositol/phosphatidylcholine transfer protein SFH11</fullName>
    </submittedName>
</protein>
<dbReference type="EMBL" id="JBFOLJ010000012">
    <property type="protein sequence ID" value="KAL2490017.1"/>
    <property type="molecule type" value="Genomic_DNA"/>
</dbReference>
<dbReference type="GO" id="GO:0000139">
    <property type="term" value="C:Golgi membrane"/>
    <property type="evidence" value="ECO:0007669"/>
    <property type="project" value="UniProtKB-SubCell"/>
</dbReference>
<organism evidence="9 10">
    <name type="scientific">Forsythia ovata</name>
    <dbReference type="NCBI Taxonomy" id="205694"/>
    <lineage>
        <taxon>Eukaryota</taxon>
        <taxon>Viridiplantae</taxon>
        <taxon>Streptophyta</taxon>
        <taxon>Embryophyta</taxon>
        <taxon>Tracheophyta</taxon>
        <taxon>Spermatophyta</taxon>
        <taxon>Magnoliopsida</taxon>
        <taxon>eudicotyledons</taxon>
        <taxon>Gunneridae</taxon>
        <taxon>Pentapetalae</taxon>
        <taxon>asterids</taxon>
        <taxon>lamiids</taxon>
        <taxon>Lamiales</taxon>
        <taxon>Oleaceae</taxon>
        <taxon>Forsythieae</taxon>
        <taxon>Forsythia</taxon>
    </lineage>
</organism>
<keyword evidence="4" id="KW-0333">Golgi apparatus</keyword>
<comment type="similarity">
    <text evidence="5">Belongs to the SFH family.</text>
</comment>
<keyword evidence="3" id="KW-0653">Protein transport</keyword>
<dbReference type="SMART" id="SM01100">
    <property type="entry name" value="CRAL_TRIO_N"/>
    <property type="match status" value="1"/>
</dbReference>
<evidence type="ECO:0000256" key="6">
    <source>
        <dbReference type="SAM" id="Coils"/>
    </source>
</evidence>
<feature type="compositionally biased region" description="Low complexity" evidence="7">
    <location>
        <begin position="34"/>
        <end position="45"/>
    </location>
</feature>
<dbReference type="SUPFAM" id="SSF46938">
    <property type="entry name" value="CRAL/TRIO N-terminal domain"/>
    <property type="match status" value="1"/>
</dbReference>
<evidence type="ECO:0000256" key="4">
    <source>
        <dbReference type="ARBA" id="ARBA00023034"/>
    </source>
</evidence>
<dbReference type="PROSITE" id="PS50191">
    <property type="entry name" value="CRAL_TRIO"/>
    <property type="match status" value="1"/>
</dbReference>
<dbReference type="GO" id="GO:0005886">
    <property type="term" value="C:plasma membrane"/>
    <property type="evidence" value="ECO:0007669"/>
    <property type="project" value="UniProtKB-SubCell"/>
</dbReference>
<evidence type="ECO:0000256" key="3">
    <source>
        <dbReference type="ARBA" id="ARBA00022927"/>
    </source>
</evidence>
<evidence type="ECO:0000256" key="5">
    <source>
        <dbReference type="ARBA" id="ARBA00038020"/>
    </source>
</evidence>
<comment type="caution">
    <text evidence="9">The sequence shown here is derived from an EMBL/GenBank/DDBJ whole genome shotgun (WGS) entry which is preliminary data.</text>
</comment>
<dbReference type="SMART" id="SM00516">
    <property type="entry name" value="SEC14"/>
    <property type="match status" value="1"/>
</dbReference>
<sequence>MAFDTQNSLLPSPIPFQFNLFSATPKKFVKELSISTGGSRQSSRQSSKEGAYTKQKTKSLLPPIEMHWHLPSPEEKMGSHRSFKSLLSYPIKFRDSFKKIQRSQSTKMIIEGPHNPKDQQIVDKFRELLFVEGMLPAKQFDYHTLLRFLRMRDFDLMKAKDMFLQYLKWREEFRVDAIVKDFKFEEYIEVNKCYPHGFHGVDRYGRPVYIERIGMIDLDTFLQVTSIERFVKHHVAEQEKTLNWRYPACSIAAKKHIASTTSILDVKDVGFSKFSKPARYLFMEIQKIDSSYYPETLHQLFIINAGSAFRVLWKAIRVFLDPRTLAKIQVLGTDYKSSLIEVIDPSNLPIFLGGNCSCPEYGGCLFTDKGPWNDPEIKQMLQGMLHTEEEHECRLMNSQAVKDYSDGDSGNVQIKSVYDVIPLTDDTLSGTSETKYIDQPLLHKVHALETVLEDAKAKIRALEVALEDTKSVLQELSQQIEELKR</sequence>
<evidence type="ECO:0000256" key="1">
    <source>
        <dbReference type="ARBA" id="ARBA00004202"/>
    </source>
</evidence>
<accession>A0ABD1RNN6</accession>
<dbReference type="Gene3D" id="3.40.525.10">
    <property type="entry name" value="CRAL-TRIO lipid binding domain"/>
    <property type="match status" value="1"/>
</dbReference>
<dbReference type="Proteomes" id="UP001604277">
    <property type="component" value="Unassembled WGS sequence"/>
</dbReference>
<dbReference type="InterPro" id="IPR036865">
    <property type="entry name" value="CRAL-TRIO_dom_sf"/>
</dbReference>
<dbReference type="PANTHER" id="PTHR45657">
    <property type="entry name" value="CRAL-TRIO DOMAIN-CONTAINING PROTEIN YKL091C-RELATED"/>
    <property type="match status" value="1"/>
</dbReference>
<dbReference type="GO" id="GO:0015031">
    <property type="term" value="P:protein transport"/>
    <property type="evidence" value="ECO:0007669"/>
    <property type="project" value="UniProtKB-KW"/>
</dbReference>
<dbReference type="CDD" id="cd00170">
    <property type="entry name" value="SEC14"/>
    <property type="match status" value="1"/>
</dbReference>
<dbReference type="Pfam" id="PF00650">
    <property type="entry name" value="CRAL_TRIO"/>
    <property type="match status" value="1"/>
</dbReference>
<evidence type="ECO:0000256" key="2">
    <source>
        <dbReference type="ARBA" id="ARBA00004395"/>
    </source>
</evidence>
<gene>
    <name evidence="9" type="ORF">Fot_43309</name>
</gene>
<feature type="region of interest" description="Disordered" evidence="7">
    <location>
        <begin position="34"/>
        <end position="56"/>
    </location>
</feature>
<dbReference type="InterPro" id="IPR036273">
    <property type="entry name" value="CRAL/TRIO_N_dom_sf"/>
</dbReference>
<dbReference type="InterPro" id="IPR011074">
    <property type="entry name" value="CRAL/TRIO_N_dom"/>
</dbReference>
<proteinExistence type="inferred from homology"/>
<reference evidence="10" key="1">
    <citation type="submission" date="2024-07" db="EMBL/GenBank/DDBJ databases">
        <title>Two chromosome-level genome assemblies of Korean endemic species Abeliophyllum distichum and Forsythia ovata (Oleaceae).</title>
        <authorList>
            <person name="Jang H."/>
        </authorList>
    </citation>
    <scope>NUCLEOTIDE SEQUENCE [LARGE SCALE GENOMIC DNA]</scope>
</reference>
<evidence type="ECO:0000256" key="7">
    <source>
        <dbReference type="SAM" id="MobiDB-lite"/>
    </source>
</evidence>
<evidence type="ECO:0000313" key="9">
    <source>
        <dbReference type="EMBL" id="KAL2490017.1"/>
    </source>
</evidence>
<evidence type="ECO:0000313" key="10">
    <source>
        <dbReference type="Proteomes" id="UP001604277"/>
    </source>
</evidence>